<evidence type="ECO:0000256" key="1">
    <source>
        <dbReference type="ARBA" id="ARBA00022679"/>
    </source>
</evidence>
<gene>
    <name evidence="2" type="ORF">ETSY2_12745</name>
</gene>
<dbReference type="PANTHER" id="PTHR48207:SF3">
    <property type="entry name" value="SUCCINATE--HYDROXYMETHYLGLUTARATE COA-TRANSFERASE"/>
    <property type="match status" value="1"/>
</dbReference>
<dbReference type="GO" id="GO:0008410">
    <property type="term" value="F:CoA-transferase activity"/>
    <property type="evidence" value="ECO:0007669"/>
    <property type="project" value="TreeGrafter"/>
</dbReference>
<protein>
    <recommendedName>
        <fullName evidence="4">CoA transferase</fullName>
    </recommendedName>
</protein>
<dbReference type="Proteomes" id="UP000019140">
    <property type="component" value="Unassembled WGS sequence"/>
</dbReference>
<dbReference type="InterPro" id="IPR050483">
    <property type="entry name" value="CoA-transferase_III_domain"/>
</dbReference>
<proteinExistence type="predicted"/>
<dbReference type="HOGENOM" id="CLU_033975_2_0_7"/>
<comment type="caution">
    <text evidence="2">The sequence shown here is derived from an EMBL/GenBank/DDBJ whole genome shotgun (WGS) entry which is preliminary data.</text>
</comment>
<dbReference type="AlphaFoldDB" id="W4MB97"/>
<dbReference type="InterPro" id="IPR044855">
    <property type="entry name" value="CoA-Trfase_III_dom3_sf"/>
</dbReference>
<name>W4MB97_9BACT</name>
<evidence type="ECO:0008006" key="4">
    <source>
        <dbReference type="Google" id="ProtNLM"/>
    </source>
</evidence>
<keyword evidence="1" id="KW-0808">Transferase</keyword>
<dbReference type="Gene3D" id="3.30.1540.10">
    <property type="entry name" value="formyl-coa transferase, domain 3"/>
    <property type="match status" value="1"/>
</dbReference>
<dbReference type="InterPro" id="IPR003673">
    <property type="entry name" value="CoA-Trfase_fam_III"/>
</dbReference>
<keyword evidence="3" id="KW-1185">Reference proteome</keyword>
<accession>W4MB97</accession>
<dbReference type="InterPro" id="IPR023606">
    <property type="entry name" value="CoA-Trfase_III_dom_1_sf"/>
</dbReference>
<sequence length="409" mass="45742">MTAAPHDDNPDAMLSGYRVLDLCDEKGLLCTKLMADLGAEVIVVEPPEGSTARFRGPFYHDQPDREKSLYFWYFHTNKRGITLNLETPDGQALFKSLVQTADVVVETFTPGELERLGLDYEHLRVLKPDLIMTSITNFGRQGPYRHYKASDIIGLSMGGLTYLCGEPDGPPVPPGGEQGYQLTALNGAMSTLIALWHREMTGQGQHIDVSMQAAVANTLETSHQTFDFNREIRTRTGRQRQAAAFILPCLDGFIAVLSTSRMGWPRLVEWLRDEGEGDAIGDPQFTDDFYRFEHEDVVHQTLRDFFAARTKQAIYDEAQRRRLPLAPVNTAQDLAESPQLQARGFFVDVEHPDLGATMPYPGAPYGLSETPWRLRRRPPSLGEDNEAIYVQELGLSRDELSALRAGGIL</sequence>
<reference evidence="2 3" key="1">
    <citation type="journal article" date="2014" name="Nature">
        <title>An environmental bacterial taxon with a large and distinct metabolic repertoire.</title>
        <authorList>
            <person name="Wilson M.C."/>
            <person name="Mori T."/>
            <person name="Ruckert C."/>
            <person name="Uria A.R."/>
            <person name="Helf M.J."/>
            <person name="Takada K."/>
            <person name="Gernert C."/>
            <person name="Steffens U.A."/>
            <person name="Heycke N."/>
            <person name="Schmitt S."/>
            <person name="Rinke C."/>
            <person name="Helfrich E.J."/>
            <person name="Brachmann A.O."/>
            <person name="Gurgui C."/>
            <person name="Wakimoto T."/>
            <person name="Kracht M."/>
            <person name="Crusemann M."/>
            <person name="Hentschel U."/>
            <person name="Abe I."/>
            <person name="Matsunaga S."/>
            <person name="Kalinowski J."/>
            <person name="Takeyama H."/>
            <person name="Piel J."/>
        </authorList>
    </citation>
    <scope>NUCLEOTIDE SEQUENCE [LARGE SCALE GENOMIC DNA]</scope>
    <source>
        <strain evidence="3">TSY2</strain>
    </source>
</reference>
<evidence type="ECO:0000313" key="2">
    <source>
        <dbReference type="EMBL" id="ETX07171.1"/>
    </source>
</evidence>
<dbReference type="SUPFAM" id="SSF89796">
    <property type="entry name" value="CoA-transferase family III (CaiB/BaiF)"/>
    <property type="match status" value="1"/>
</dbReference>
<dbReference type="Gene3D" id="3.40.50.10540">
    <property type="entry name" value="Crotonobetainyl-coa:carnitine coa-transferase, domain 1"/>
    <property type="match status" value="1"/>
</dbReference>
<organism evidence="2 3">
    <name type="scientific">Candidatus Entotheonella gemina</name>
    <dbReference type="NCBI Taxonomy" id="1429439"/>
    <lineage>
        <taxon>Bacteria</taxon>
        <taxon>Pseudomonadati</taxon>
        <taxon>Nitrospinota/Tectimicrobiota group</taxon>
        <taxon>Candidatus Tectimicrobiota</taxon>
        <taxon>Candidatus Entotheonellia</taxon>
        <taxon>Candidatus Entotheonellales</taxon>
        <taxon>Candidatus Entotheonellaceae</taxon>
        <taxon>Candidatus Entotheonella</taxon>
    </lineage>
</organism>
<dbReference type="PANTHER" id="PTHR48207">
    <property type="entry name" value="SUCCINATE--HYDROXYMETHYLGLUTARATE COA-TRANSFERASE"/>
    <property type="match status" value="1"/>
</dbReference>
<evidence type="ECO:0000313" key="3">
    <source>
        <dbReference type="Proteomes" id="UP000019140"/>
    </source>
</evidence>
<dbReference type="EMBL" id="AZHX01000511">
    <property type="protein sequence ID" value="ETX07171.1"/>
    <property type="molecule type" value="Genomic_DNA"/>
</dbReference>
<dbReference type="Pfam" id="PF02515">
    <property type="entry name" value="CoA_transf_3"/>
    <property type="match status" value="1"/>
</dbReference>